<dbReference type="STRING" id="333673.A0A3M0K3I7"/>
<comment type="caution">
    <text evidence="1">The sequence shown here is derived from an EMBL/GenBank/DDBJ whole genome shotgun (WGS) entry which is preliminary data.</text>
</comment>
<organism evidence="1 2">
    <name type="scientific">Hirundo rustica rustica</name>
    <dbReference type="NCBI Taxonomy" id="333673"/>
    <lineage>
        <taxon>Eukaryota</taxon>
        <taxon>Metazoa</taxon>
        <taxon>Chordata</taxon>
        <taxon>Craniata</taxon>
        <taxon>Vertebrata</taxon>
        <taxon>Euteleostomi</taxon>
        <taxon>Archelosauria</taxon>
        <taxon>Archosauria</taxon>
        <taxon>Dinosauria</taxon>
        <taxon>Saurischia</taxon>
        <taxon>Theropoda</taxon>
        <taxon>Coelurosauria</taxon>
        <taxon>Aves</taxon>
        <taxon>Neognathae</taxon>
        <taxon>Neoaves</taxon>
        <taxon>Telluraves</taxon>
        <taxon>Australaves</taxon>
        <taxon>Passeriformes</taxon>
        <taxon>Sylvioidea</taxon>
        <taxon>Hirundinidae</taxon>
        <taxon>Hirundo</taxon>
    </lineage>
</organism>
<evidence type="ECO:0000313" key="1">
    <source>
        <dbReference type="EMBL" id="RMC07743.1"/>
    </source>
</evidence>
<keyword evidence="2" id="KW-1185">Reference proteome</keyword>
<gene>
    <name evidence="1" type="ORF">DUI87_17223</name>
</gene>
<reference evidence="1 2" key="1">
    <citation type="submission" date="2018-07" db="EMBL/GenBank/DDBJ databases">
        <title>A high quality draft genome assembly of the barn swallow (H. rustica rustica).</title>
        <authorList>
            <person name="Formenti G."/>
            <person name="Chiara M."/>
            <person name="Poveda L."/>
            <person name="Francoijs K.-J."/>
            <person name="Bonisoli-Alquati A."/>
            <person name="Canova L."/>
            <person name="Gianfranceschi L."/>
            <person name="Horner D.S."/>
            <person name="Saino N."/>
        </authorList>
    </citation>
    <scope>NUCLEOTIDE SEQUENCE [LARGE SCALE GENOMIC DNA]</scope>
    <source>
        <strain evidence="1">Chelidonia</strain>
        <tissue evidence="1">Blood</tissue>
    </source>
</reference>
<name>A0A3M0K3I7_HIRRU</name>
<protein>
    <submittedName>
        <fullName evidence="1">Uncharacterized protein</fullName>
    </submittedName>
</protein>
<dbReference type="OrthoDB" id="4760524at2759"/>
<evidence type="ECO:0000313" key="2">
    <source>
        <dbReference type="Proteomes" id="UP000269221"/>
    </source>
</evidence>
<accession>A0A3M0K3I7</accession>
<dbReference type="Proteomes" id="UP000269221">
    <property type="component" value="Unassembled WGS sequence"/>
</dbReference>
<dbReference type="AlphaFoldDB" id="A0A3M0K3I7"/>
<dbReference type="EMBL" id="QRBI01000120">
    <property type="protein sequence ID" value="RMC07743.1"/>
    <property type="molecule type" value="Genomic_DNA"/>
</dbReference>
<proteinExistence type="predicted"/>
<sequence>MELPIWRENPEQISGKKRRAAAKLGGKPGLDFWQKLEWILPVGGKTRTGFLGQKLEWILPVGGKTRTGFLRKTGMDSPGWRENPDWISRKTGMDSPVGGKTRTGLENWNGFSRLEGKPGLDFSGKLEWILPVGGKTPDLEGKTGMDSPGWRENPDWISLENWNGFSRFWNGPIFWKTGMGHPVGGKTASLLGWKVYSYGVQSPKARLF</sequence>